<dbReference type="AlphaFoldDB" id="A0A433QEE0"/>
<reference evidence="1 2" key="1">
    <citation type="journal article" date="2018" name="New Phytol.">
        <title>Phylogenomics of Endogonaceae and evolution of mycorrhizas within Mucoromycota.</title>
        <authorList>
            <person name="Chang Y."/>
            <person name="Desiro A."/>
            <person name="Na H."/>
            <person name="Sandor L."/>
            <person name="Lipzen A."/>
            <person name="Clum A."/>
            <person name="Barry K."/>
            <person name="Grigoriev I.V."/>
            <person name="Martin F.M."/>
            <person name="Stajich J.E."/>
            <person name="Smith M.E."/>
            <person name="Bonito G."/>
            <person name="Spatafora J.W."/>
        </authorList>
    </citation>
    <scope>NUCLEOTIDE SEQUENCE [LARGE SCALE GENOMIC DNA]</scope>
    <source>
        <strain evidence="1 2">AD002</strain>
    </source>
</reference>
<keyword evidence="2" id="KW-1185">Reference proteome</keyword>
<dbReference type="EMBL" id="RBNJ01007010">
    <property type="protein sequence ID" value="RUS28196.1"/>
    <property type="molecule type" value="Genomic_DNA"/>
</dbReference>
<evidence type="ECO:0000313" key="2">
    <source>
        <dbReference type="Proteomes" id="UP000274822"/>
    </source>
</evidence>
<dbReference type="Proteomes" id="UP000274822">
    <property type="component" value="Unassembled WGS sequence"/>
</dbReference>
<proteinExistence type="predicted"/>
<organism evidence="1 2">
    <name type="scientific">Jimgerdemannia flammicorona</name>
    <dbReference type="NCBI Taxonomy" id="994334"/>
    <lineage>
        <taxon>Eukaryota</taxon>
        <taxon>Fungi</taxon>
        <taxon>Fungi incertae sedis</taxon>
        <taxon>Mucoromycota</taxon>
        <taxon>Mucoromycotina</taxon>
        <taxon>Endogonomycetes</taxon>
        <taxon>Endogonales</taxon>
        <taxon>Endogonaceae</taxon>
        <taxon>Jimgerdemannia</taxon>
    </lineage>
</organism>
<sequence length="149" mass="17175">MSYSTVYTRHFRPSSMRTANSTSARLRHTSTGSPERLAWVVVTLSTRVELLMTNVYRIRPPHRFRAHGGPARGQIRRSDLAQPIASPRRRDWRTIDARDYPKLYQRLRRRRRRGPCPSTELLQIAHGHHGAVRALSRHCAGVADPYRGV</sequence>
<name>A0A433QEE0_9FUNG</name>
<protein>
    <submittedName>
        <fullName evidence="1">Uncharacterized protein</fullName>
    </submittedName>
</protein>
<gene>
    <name evidence="1" type="ORF">BC938DRAFT_482184</name>
</gene>
<accession>A0A433QEE0</accession>
<comment type="caution">
    <text evidence="1">The sequence shown here is derived from an EMBL/GenBank/DDBJ whole genome shotgun (WGS) entry which is preliminary data.</text>
</comment>
<evidence type="ECO:0000313" key="1">
    <source>
        <dbReference type="EMBL" id="RUS28196.1"/>
    </source>
</evidence>